<evidence type="ECO:0000259" key="8">
    <source>
        <dbReference type="PROSITE" id="PS50928"/>
    </source>
</evidence>
<dbReference type="Proteomes" id="UP000011554">
    <property type="component" value="Unassembled WGS sequence"/>
</dbReference>
<sequence length="309" mass="34189">MSNPVTTDAAEKRGIVRQVVDFLVSEPADTYRLLFYVGLVGFISITLFPFYWLFILAVTPRGQLRNMGLVPEGFNPSVFLTVLQEYPLHHYIFNSIVIAGITVVICLVIGSLAGYAFGRVEFRGKGPLMLLLLLISYFPGITYLIPLFEMLSGTLTIGVFVTPDLYNTPWSMAFPFTMLSLPLTIFILTTFYSQIPDGLEDAARVEGTTRLGALFRVIIPLSAPGVATAAIIVFIGVYREFFFSFMMTDGQPDNWAVLVYGILNFQQQHTELWNLMAAASLIGILPVALLVILAQKHIVRGLTSGGLKE</sequence>
<feature type="domain" description="ABC transmembrane type-1" evidence="8">
    <location>
        <begin position="92"/>
        <end position="294"/>
    </location>
</feature>
<dbReference type="GO" id="GO:0055085">
    <property type="term" value="P:transmembrane transport"/>
    <property type="evidence" value="ECO:0007669"/>
    <property type="project" value="InterPro"/>
</dbReference>
<dbReference type="Gene3D" id="1.10.3720.10">
    <property type="entry name" value="MetI-like"/>
    <property type="match status" value="1"/>
</dbReference>
<dbReference type="PATRIC" id="fig|29540.5.peg.312"/>
<protein>
    <submittedName>
        <fullName evidence="9">ABC transporter integral membrane subunit</fullName>
    </submittedName>
</protein>
<keyword evidence="3" id="KW-1003">Cell membrane</keyword>
<evidence type="ECO:0000256" key="2">
    <source>
        <dbReference type="ARBA" id="ARBA00022448"/>
    </source>
</evidence>
<evidence type="ECO:0000256" key="6">
    <source>
        <dbReference type="ARBA" id="ARBA00023136"/>
    </source>
</evidence>
<dbReference type="InterPro" id="IPR050901">
    <property type="entry name" value="BP-dep_ABC_trans_perm"/>
</dbReference>
<feature type="transmembrane region" description="Helical" evidence="7">
    <location>
        <begin position="168"/>
        <end position="192"/>
    </location>
</feature>
<evidence type="ECO:0000256" key="5">
    <source>
        <dbReference type="ARBA" id="ARBA00022989"/>
    </source>
</evidence>
<evidence type="ECO:0000256" key="4">
    <source>
        <dbReference type="ARBA" id="ARBA00022692"/>
    </source>
</evidence>
<gene>
    <name evidence="9" type="ORF">C481_01485</name>
</gene>
<reference evidence="9 10" key="1">
    <citation type="journal article" date="2014" name="PLoS Genet.">
        <title>Phylogenetically driven sequencing of extremely halophilic archaea reveals strategies for static and dynamic osmo-response.</title>
        <authorList>
            <person name="Becker E.A."/>
            <person name="Seitzer P.M."/>
            <person name="Tritt A."/>
            <person name="Larsen D."/>
            <person name="Krusor M."/>
            <person name="Yao A.I."/>
            <person name="Wu D."/>
            <person name="Madern D."/>
            <person name="Eisen J.A."/>
            <person name="Darling A.E."/>
            <person name="Facciotti M.T."/>
        </authorList>
    </citation>
    <scope>NUCLEOTIDE SEQUENCE [LARGE SCALE GENOMIC DNA]</scope>
    <source>
        <strain evidence="9 10">DSM 12278</strain>
    </source>
</reference>
<feature type="transmembrane region" description="Helical" evidence="7">
    <location>
        <begin position="91"/>
        <end position="116"/>
    </location>
</feature>
<dbReference type="eggNOG" id="arCOG00159">
    <property type="taxonomic scope" value="Archaea"/>
</dbReference>
<dbReference type="RefSeq" id="WP_006107010.1">
    <property type="nucleotide sequence ID" value="NZ_AOIO01000003.1"/>
</dbReference>
<keyword evidence="4 7" id="KW-0812">Transmembrane</keyword>
<dbReference type="PANTHER" id="PTHR32243">
    <property type="entry name" value="MALTOSE TRANSPORT SYSTEM PERMEASE-RELATED"/>
    <property type="match status" value="1"/>
</dbReference>
<comment type="subcellular location">
    <subcellularLocation>
        <location evidence="1 7">Cell membrane</location>
        <topology evidence="1 7">Multi-pass membrane protein</topology>
    </subcellularLocation>
</comment>
<keyword evidence="6 7" id="KW-0472">Membrane</keyword>
<comment type="similarity">
    <text evidence="7">Belongs to the binding-protein-dependent transport system permease family.</text>
</comment>
<feature type="transmembrane region" description="Helical" evidence="7">
    <location>
        <begin position="33"/>
        <end position="58"/>
    </location>
</feature>
<dbReference type="EMBL" id="AOIO01000003">
    <property type="protein sequence ID" value="ELZ06163.1"/>
    <property type="molecule type" value="Genomic_DNA"/>
</dbReference>
<evidence type="ECO:0000256" key="3">
    <source>
        <dbReference type="ARBA" id="ARBA00022475"/>
    </source>
</evidence>
<feature type="transmembrane region" description="Helical" evidence="7">
    <location>
        <begin position="213"/>
        <end position="238"/>
    </location>
</feature>
<dbReference type="GO" id="GO:0005886">
    <property type="term" value="C:plasma membrane"/>
    <property type="evidence" value="ECO:0007669"/>
    <property type="project" value="UniProtKB-SubCell"/>
</dbReference>
<organism evidence="9 10">
    <name type="scientific">Natrialba asiatica (strain ATCC 700177 / DSM 12278 / JCM 9576 / FERM P-10747 / NBRC 102637 / 172P1)</name>
    <dbReference type="NCBI Taxonomy" id="29540"/>
    <lineage>
        <taxon>Archaea</taxon>
        <taxon>Methanobacteriati</taxon>
        <taxon>Methanobacteriota</taxon>
        <taxon>Stenosarchaea group</taxon>
        <taxon>Halobacteria</taxon>
        <taxon>Halobacteriales</taxon>
        <taxon>Natrialbaceae</taxon>
        <taxon>Natrialba</taxon>
    </lineage>
</organism>
<dbReference type="OrthoDB" id="57451at2157"/>
<keyword evidence="2 7" id="KW-0813">Transport</keyword>
<dbReference type="InterPro" id="IPR000515">
    <property type="entry name" value="MetI-like"/>
</dbReference>
<proteinExistence type="inferred from homology"/>
<evidence type="ECO:0000256" key="7">
    <source>
        <dbReference type="RuleBase" id="RU363032"/>
    </source>
</evidence>
<feature type="transmembrane region" description="Helical" evidence="7">
    <location>
        <begin position="272"/>
        <end position="294"/>
    </location>
</feature>
<dbReference type="Pfam" id="PF00528">
    <property type="entry name" value="BPD_transp_1"/>
    <property type="match status" value="1"/>
</dbReference>
<comment type="caution">
    <text evidence="9">The sequence shown here is derived from an EMBL/GenBank/DDBJ whole genome shotgun (WGS) entry which is preliminary data.</text>
</comment>
<dbReference type="PROSITE" id="PS50928">
    <property type="entry name" value="ABC_TM1"/>
    <property type="match status" value="1"/>
</dbReference>
<dbReference type="CDD" id="cd06261">
    <property type="entry name" value="TM_PBP2"/>
    <property type="match status" value="1"/>
</dbReference>
<name>M0B7B6_NATA1</name>
<keyword evidence="5 7" id="KW-1133">Transmembrane helix</keyword>
<keyword evidence="10" id="KW-1185">Reference proteome</keyword>
<accession>M0B7B6</accession>
<dbReference type="STRING" id="29540.C481_01485"/>
<evidence type="ECO:0000256" key="1">
    <source>
        <dbReference type="ARBA" id="ARBA00004651"/>
    </source>
</evidence>
<feature type="transmembrane region" description="Helical" evidence="7">
    <location>
        <begin position="128"/>
        <end position="148"/>
    </location>
</feature>
<evidence type="ECO:0000313" key="9">
    <source>
        <dbReference type="EMBL" id="ELZ06163.1"/>
    </source>
</evidence>
<dbReference type="InterPro" id="IPR035906">
    <property type="entry name" value="MetI-like_sf"/>
</dbReference>
<evidence type="ECO:0000313" key="10">
    <source>
        <dbReference type="Proteomes" id="UP000011554"/>
    </source>
</evidence>
<dbReference type="PANTHER" id="PTHR32243:SF18">
    <property type="entry name" value="INNER MEMBRANE ABC TRANSPORTER PERMEASE PROTEIN YCJP"/>
    <property type="match status" value="1"/>
</dbReference>
<dbReference type="AlphaFoldDB" id="M0B7B6"/>
<dbReference type="SUPFAM" id="SSF161098">
    <property type="entry name" value="MetI-like"/>
    <property type="match status" value="1"/>
</dbReference>